<keyword evidence="3" id="KW-1185">Reference proteome</keyword>
<evidence type="ECO:0000256" key="1">
    <source>
        <dbReference type="SAM" id="SignalP"/>
    </source>
</evidence>
<evidence type="ECO:0000313" key="2">
    <source>
        <dbReference type="EMBL" id="MDR6841412.1"/>
    </source>
</evidence>
<protein>
    <recommendedName>
        <fullName evidence="4">Secreted protein</fullName>
    </recommendedName>
</protein>
<evidence type="ECO:0000313" key="3">
    <source>
        <dbReference type="Proteomes" id="UP001254759"/>
    </source>
</evidence>
<organism evidence="2 3">
    <name type="scientific">Pseudoxanthomonas sacheonensis</name>
    <dbReference type="NCBI Taxonomy" id="443615"/>
    <lineage>
        <taxon>Bacteria</taxon>
        <taxon>Pseudomonadati</taxon>
        <taxon>Pseudomonadota</taxon>
        <taxon>Gammaproteobacteria</taxon>
        <taxon>Lysobacterales</taxon>
        <taxon>Lysobacteraceae</taxon>
        <taxon>Pseudoxanthomonas</taxon>
    </lineage>
</organism>
<evidence type="ECO:0008006" key="4">
    <source>
        <dbReference type="Google" id="ProtNLM"/>
    </source>
</evidence>
<sequence>MNPRVVAAAAGLPAALLVLSAALMPWSAMAKECPAQLGRGWPPGTANYGGAVERLFDGQASPALSLVWLPRSGKETGLALLPGSEGMAWALRYSEADERVYHWGRDALELKTEQTPRQSTVPIPAALAQRLMKVWGDSLRQAVPEAAAATFHEGDVLSAVVDGVRFSGPVSECGPLEQILEQAGLLIEASDEKESKRERRWAEIDASLQTLQQSLAGAGG</sequence>
<dbReference type="Proteomes" id="UP001254759">
    <property type="component" value="Unassembled WGS sequence"/>
</dbReference>
<dbReference type="EMBL" id="JAVDTT010000002">
    <property type="protein sequence ID" value="MDR6841412.1"/>
    <property type="molecule type" value="Genomic_DNA"/>
</dbReference>
<gene>
    <name evidence="2" type="ORF">J2W94_001697</name>
</gene>
<reference evidence="2 3" key="1">
    <citation type="submission" date="2023-07" db="EMBL/GenBank/DDBJ databases">
        <title>Sorghum-associated microbial communities from plants grown in Nebraska, USA.</title>
        <authorList>
            <person name="Schachtman D."/>
        </authorList>
    </citation>
    <scope>NUCLEOTIDE SEQUENCE [LARGE SCALE GENOMIC DNA]</scope>
    <source>
        <strain evidence="2 3">BE107</strain>
    </source>
</reference>
<keyword evidence="1" id="KW-0732">Signal</keyword>
<name>A0ABU1RRL7_9GAMM</name>
<feature type="signal peptide" evidence="1">
    <location>
        <begin position="1"/>
        <end position="30"/>
    </location>
</feature>
<comment type="caution">
    <text evidence="2">The sequence shown here is derived from an EMBL/GenBank/DDBJ whole genome shotgun (WGS) entry which is preliminary data.</text>
</comment>
<proteinExistence type="predicted"/>
<accession>A0ABU1RRL7</accession>
<feature type="chain" id="PRO_5045252721" description="Secreted protein" evidence="1">
    <location>
        <begin position="31"/>
        <end position="220"/>
    </location>
</feature>